<feature type="compositionally biased region" description="Low complexity" evidence="1">
    <location>
        <begin position="227"/>
        <end position="249"/>
    </location>
</feature>
<evidence type="ECO:0000313" key="3">
    <source>
        <dbReference type="Proteomes" id="UP001165287"/>
    </source>
</evidence>
<dbReference type="EMBL" id="JAIQUM010000066">
    <property type="protein sequence ID" value="MBZ5752729.1"/>
    <property type="molecule type" value="Genomic_DNA"/>
</dbReference>
<proteinExistence type="predicted"/>
<comment type="caution">
    <text evidence="2">The sequence shown here is derived from an EMBL/GenBank/DDBJ whole genome shotgun (WGS) entry which is preliminary data.</text>
</comment>
<evidence type="ECO:0000256" key="1">
    <source>
        <dbReference type="SAM" id="MobiDB-lite"/>
    </source>
</evidence>
<accession>A0ABS7UXF9</accession>
<gene>
    <name evidence="2" type="ORF">K9V48_21440</name>
</gene>
<feature type="compositionally biased region" description="Polar residues" evidence="1">
    <location>
        <begin position="323"/>
        <end position="332"/>
    </location>
</feature>
<protein>
    <recommendedName>
        <fullName evidence="4">Spore coat protein</fullName>
    </recommendedName>
</protein>
<evidence type="ECO:0000313" key="2">
    <source>
        <dbReference type="EMBL" id="MBZ5752729.1"/>
    </source>
</evidence>
<evidence type="ECO:0008006" key="4">
    <source>
        <dbReference type="Google" id="ProtNLM"/>
    </source>
</evidence>
<feature type="region of interest" description="Disordered" evidence="1">
    <location>
        <begin position="215"/>
        <end position="343"/>
    </location>
</feature>
<feature type="compositionally biased region" description="Basic and acidic residues" evidence="1">
    <location>
        <begin position="250"/>
        <end position="271"/>
    </location>
</feature>
<keyword evidence="3" id="KW-1185">Reference proteome</keyword>
<feature type="compositionally biased region" description="Basic and acidic residues" evidence="1">
    <location>
        <begin position="217"/>
        <end position="226"/>
    </location>
</feature>
<reference evidence="2" key="1">
    <citation type="submission" date="2024-05" db="EMBL/GenBank/DDBJ databases">
        <title>Metabacillus sp. nov., isolated from the rhizosphere soil of tomato plants.</title>
        <authorList>
            <person name="Ma R."/>
        </authorList>
    </citation>
    <scope>NUCLEOTIDE SEQUENCE</scope>
    <source>
        <strain evidence="2">DBTR6</strain>
    </source>
</reference>
<sequence length="365" mass="41611">MSTDKDLSYLVKLQGRKVRTFKGGPESKEGLLLQVKQDYIALLTDDNNVVYYQTSHLKSVVENSKTSIEPTTNSEEYEVLESDSFKEILKLMEFKNVQIDRGGPESLTGTLLGISDNFLTLRSENNVDVHYQIHHIKSVSVEKGEAAENPTTYVAPAESFSSLLKSFQHSWVTINRGGPESVEGVLAEMTKDYVTVIHHEKVFRLTEYHIRNISQGSKHDQKKQQENSENQQEEQNQTDNQTENNSNKQENQKNEENKSTNEKNKKQKEETTTSQQEVTKNNSSDKNNKQKQEETSKQQEDAKNNSSDKNKEQKQETTSKQQADTSNASATDKNNRKREAYNMLIKQVSSNLEAALKQAQNRINN</sequence>
<organism evidence="2 3">
    <name type="scientific">Metabacillus rhizolycopersici</name>
    <dbReference type="NCBI Taxonomy" id="2875709"/>
    <lineage>
        <taxon>Bacteria</taxon>
        <taxon>Bacillati</taxon>
        <taxon>Bacillota</taxon>
        <taxon>Bacilli</taxon>
        <taxon>Bacillales</taxon>
        <taxon>Bacillaceae</taxon>
        <taxon>Metabacillus</taxon>
    </lineage>
</organism>
<dbReference type="RefSeq" id="WP_224141178.1">
    <property type="nucleotide sequence ID" value="NZ_JAIQUM010000066.1"/>
</dbReference>
<feature type="compositionally biased region" description="Low complexity" evidence="1">
    <location>
        <begin position="272"/>
        <end position="285"/>
    </location>
</feature>
<dbReference type="Proteomes" id="UP001165287">
    <property type="component" value="Unassembled WGS sequence"/>
</dbReference>
<feature type="compositionally biased region" description="Basic and acidic residues" evidence="1">
    <location>
        <begin position="286"/>
        <end position="317"/>
    </location>
</feature>
<name>A0ABS7UXF9_9BACI</name>